<evidence type="ECO:0000313" key="4">
    <source>
        <dbReference type="Proteomes" id="UP001142372"/>
    </source>
</evidence>
<sequence length="990" mass="102983">MRDDQQRPRQRMSLAGLSTAAVTALCVTLGGLTAAPAVAASPDALRVDLSQTTGDFRGGSTGTLYGLGDDGVPSQAVLDGARVTNTSQKPPQGAQHPNGDALDVEKNFFAGGGKDLYVYIQDEYPDWAYNGGKRPGDANGDGEWDYLPVLRAAVEKVATRSQHPEDYIFIPFNEPDAGNWYPNWSTQKNQFLADWSAAYSTIQAVYAAHGLGHAKIGGPGDSSWHADRSADYLTYAKANSQLPDVFIWHELGTNNLATFRGNVTQYRQILSSLGIAPIPVNITEYGMLRDMGVPGQLVQWMSMFEDEKVDAQTAYWNYAGNLSDNSSRNNGANGGWWMFKWYGDLAGSTTVKVTPPQLNAPDTLQGIGAIDPAKKKATVLFGGGSKDVALTVSGVAGSTFGTSVDVQVRADRLNGAEGASLQPPVILSTRATVSNGTVALTVPNADRYTAYQVEITPALAARQPVATDRVSSVEAENSTLANATAYAQDPSREWSFMASNGRDVGSFNKAGSSATWNVTVPRTGTYRLSILAGANLAPGQHALFVDGAYKQLIKYSADLSWTYRGTTDVTVALTAGTHALSIRASANGQTILPGADVTLDRFDLYDVTDGEKAVYPALDARLSGGAALTYAQQATAGSVSLSGSGSATFFATTAETGYYDVTTHFATTGASTPALSVNGRSVPLAAATASGSWASTARVFLPQGVNELKVTAPAGALVADVTTLRGATQKASDADPANVFRSEAEALPRAGTAVVQTAAAGSNGSADASGVVRDVGYLGNGAGNTLTVPRPAGFTAGAYQLVLGATNADKAAAINYNPQVISRFVDVTEAGGSTVRAAVRHNYSWSSYWDKTIPLALTTSTGSLTLGNATSFAPNIDTVTLAKFVAGSPVTARTTVALAVNAKAQCINGDATVAVYALNNAAKAADIRLTTPFGDKKFTAVATSKAAYNLFGSGAATVAAGTATIAGYTYTDGIGAYSTYTAPYAAIDCG</sequence>
<evidence type="ECO:0000313" key="3">
    <source>
        <dbReference type="EMBL" id="GLJ77213.1"/>
    </source>
</evidence>
<reference evidence="3" key="2">
    <citation type="submission" date="2023-01" db="EMBL/GenBank/DDBJ databases">
        <authorList>
            <person name="Sun Q."/>
            <person name="Evtushenko L."/>
        </authorList>
    </citation>
    <scope>NUCLEOTIDE SEQUENCE</scope>
    <source>
        <strain evidence="3">VKM Ac-1401</strain>
    </source>
</reference>
<dbReference type="Proteomes" id="UP001142372">
    <property type="component" value="Unassembled WGS sequence"/>
</dbReference>
<dbReference type="RefSeq" id="WP_271177857.1">
    <property type="nucleotide sequence ID" value="NZ_BAAAJO010000004.1"/>
</dbReference>
<dbReference type="GO" id="GO:0030246">
    <property type="term" value="F:carbohydrate binding"/>
    <property type="evidence" value="ECO:0007669"/>
    <property type="project" value="InterPro"/>
</dbReference>
<dbReference type="SUPFAM" id="SSF51445">
    <property type="entry name" value="(Trans)glycosidases"/>
    <property type="match status" value="1"/>
</dbReference>
<proteinExistence type="predicted"/>
<dbReference type="Gene3D" id="2.60.120.260">
    <property type="entry name" value="Galactose-binding domain-like"/>
    <property type="match status" value="3"/>
</dbReference>
<feature type="chain" id="PRO_5040961784" description="CBM6 domain-containing protein" evidence="1">
    <location>
        <begin position="40"/>
        <end position="990"/>
    </location>
</feature>
<dbReference type="Pfam" id="PF16990">
    <property type="entry name" value="CBM_35"/>
    <property type="match status" value="1"/>
</dbReference>
<dbReference type="SUPFAM" id="SSF49785">
    <property type="entry name" value="Galactose-binding domain-like"/>
    <property type="match status" value="1"/>
</dbReference>
<name>A0A9W6HCF0_9MICO</name>
<evidence type="ECO:0000256" key="1">
    <source>
        <dbReference type="SAM" id="SignalP"/>
    </source>
</evidence>
<feature type="domain" description="CBM6" evidence="2">
    <location>
        <begin position="471"/>
        <end position="605"/>
    </location>
</feature>
<evidence type="ECO:0000259" key="2">
    <source>
        <dbReference type="PROSITE" id="PS51175"/>
    </source>
</evidence>
<keyword evidence="1" id="KW-0732">Signal</keyword>
<dbReference type="AlphaFoldDB" id="A0A9W6HCF0"/>
<gene>
    <name evidence="3" type="ORF">GCM10017584_27870</name>
</gene>
<dbReference type="PROSITE" id="PS51175">
    <property type="entry name" value="CBM6"/>
    <property type="match status" value="1"/>
</dbReference>
<dbReference type="EMBL" id="BSEN01000013">
    <property type="protein sequence ID" value="GLJ77213.1"/>
    <property type="molecule type" value="Genomic_DNA"/>
</dbReference>
<keyword evidence="4" id="KW-1185">Reference proteome</keyword>
<dbReference type="CDD" id="cd02795">
    <property type="entry name" value="CBM6-CBM35-CBM36_like"/>
    <property type="match status" value="1"/>
</dbReference>
<dbReference type="Gene3D" id="3.20.20.80">
    <property type="entry name" value="Glycosidases"/>
    <property type="match status" value="1"/>
</dbReference>
<dbReference type="InterPro" id="IPR017853">
    <property type="entry name" value="GH"/>
</dbReference>
<dbReference type="InterPro" id="IPR005084">
    <property type="entry name" value="CBM6"/>
</dbReference>
<protein>
    <recommendedName>
        <fullName evidence="2">CBM6 domain-containing protein</fullName>
    </recommendedName>
</protein>
<reference evidence="3" key="1">
    <citation type="journal article" date="2014" name="Int. J. Syst. Evol. Microbiol.">
        <title>Complete genome sequence of Corynebacterium casei LMG S-19264T (=DSM 44701T), isolated from a smear-ripened cheese.</title>
        <authorList>
            <consortium name="US DOE Joint Genome Institute (JGI-PGF)"/>
            <person name="Walter F."/>
            <person name="Albersmeier A."/>
            <person name="Kalinowski J."/>
            <person name="Ruckert C."/>
        </authorList>
    </citation>
    <scope>NUCLEOTIDE SEQUENCE</scope>
    <source>
        <strain evidence="3">VKM Ac-1401</strain>
    </source>
</reference>
<comment type="caution">
    <text evidence="3">The sequence shown here is derived from an EMBL/GenBank/DDBJ whole genome shotgun (WGS) entry which is preliminary data.</text>
</comment>
<accession>A0A9W6HCF0</accession>
<dbReference type="InterPro" id="IPR008979">
    <property type="entry name" value="Galactose-bd-like_sf"/>
</dbReference>
<organism evidence="3 4">
    <name type="scientific">Leifsonia poae</name>
    <dbReference type="NCBI Taxonomy" id="110933"/>
    <lineage>
        <taxon>Bacteria</taxon>
        <taxon>Bacillati</taxon>
        <taxon>Actinomycetota</taxon>
        <taxon>Actinomycetes</taxon>
        <taxon>Micrococcales</taxon>
        <taxon>Microbacteriaceae</taxon>
        <taxon>Leifsonia</taxon>
    </lineage>
</organism>
<feature type="signal peptide" evidence="1">
    <location>
        <begin position="1"/>
        <end position="39"/>
    </location>
</feature>